<dbReference type="GO" id="GO:0003677">
    <property type="term" value="F:DNA binding"/>
    <property type="evidence" value="ECO:0007669"/>
    <property type="project" value="InterPro"/>
</dbReference>
<feature type="region of interest" description="Disordered" evidence="1">
    <location>
        <begin position="212"/>
        <end position="244"/>
    </location>
</feature>
<reference evidence="2 3" key="2">
    <citation type="submission" date="2020-09" db="EMBL/GenBank/DDBJ databases">
        <authorList>
            <person name="Chen F.-J."/>
            <person name="Lee Y.-T."/>
        </authorList>
    </citation>
    <scope>NUCLEOTIDE SEQUENCE [LARGE SCALE GENOMIC DNA]</scope>
    <source>
        <strain evidence="2 3">AS39</strain>
    </source>
</reference>
<reference evidence="3" key="1">
    <citation type="submission" date="2020-09" db="EMBL/GenBank/DDBJ databases">
        <title>Clinical and molecular characterization of Acinetobacter seifertii in Taiwan.</title>
        <authorList>
            <person name="Li L.-H."/>
            <person name="Yang Y.-S."/>
            <person name="Sun J.-R."/>
            <person name="Huang T.-W."/>
            <person name="Huang W.-C."/>
            <person name="Wang Y.-C."/>
            <person name="Kuo T.-H."/>
            <person name="Kuo S.-C."/>
            <person name="Chen T.-L."/>
        </authorList>
    </citation>
    <scope>NUCLEOTIDE SEQUENCE [LARGE SCALE GENOMIC DNA]</scope>
    <source>
        <strain evidence="3">AS39</strain>
    </source>
</reference>
<evidence type="ECO:0000256" key="1">
    <source>
        <dbReference type="SAM" id="MobiDB-lite"/>
    </source>
</evidence>
<feature type="compositionally biased region" description="Basic and acidic residues" evidence="1">
    <location>
        <begin position="234"/>
        <end position="244"/>
    </location>
</feature>
<name>A0A7H2V937_9GAMM</name>
<dbReference type="RefSeq" id="WP_191012622.1">
    <property type="nucleotide sequence ID" value="NZ_CP061646.1"/>
</dbReference>
<dbReference type="GO" id="GO:0004519">
    <property type="term" value="F:endonuclease activity"/>
    <property type="evidence" value="ECO:0007669"/>
    <property type="project" value="InterPro"/>
</dbReference>
<dbReference type="AlphaFoldDB" id="A0A7H2V937"/>
<dbReference type="EMBL" id="CP061646">
    <property type="protein sequence ID" value="QNX72870.1"/>
    <property type="molecule type" value="Genomic_DNA"/>
</dbReference>
<evidence type="ECO:0000313" key="2">
    <source>
        <dbReference type="EMBL" id="QNX72870.1"/>
    </source>
</evidence>
<accession>A0A7H2V937</accession>
<organism evidence="2 3">
    <name type="scientific">Acinetobacter seifertii</name>
    <dbReference type="NCBI Taxonomy" id="1530123"/>
    <lineage>
        <taxon>Bacteria</taxon>
        <taxon>Pseudomonadati</taxon>
        <taxon>Pseudomonadota</taxon>
        <taxon>Gammaproteobacteria</taxon>
        <taxon>Moraxellales</taxon>
        <taxon>Moraxellaceae</taxon>
        <taxon>Acinetobacter</taxon>
        <taxon>Acinetobacter calcoaceticus/baumannii complex</taxon>
    </lineage>
</organism>
<sequence>MGHARNHRLRILAEKSAKADEFGGNRLDASFYELQLIELKNDKSLLSKVKSDKAKALAKANLIPKYLPYVEGVIAADKKVEDEIVTTIMLWCFDAAHFKAGLNIAEFALKYGLEMPDSFSRDTPSIVAEEIANAALENIKLKKPVDLDVLLKAHELTKDFDMHDQIQAKLFCAIGRVYNLQENHVLAVHFMKEALSKNPHVGCKQECDKAEKLITTPSEDNKKPENQNGSSTDKPSDDQDKKSS</sequence>
<protein>
    <submittedName>
        <fullName evidence="2">Terminase</fullName>
    </submittedName>
</protein>
<dbReference type="Proteomes" id="UP000516666">
    <property type="component" value="Chromosome"/>
</dbReference>
<dbReference type="Pfam" id="PF05944">
    <property type="entry name" value="Phage_term_smal"/>
    <property type="match status" value="1"/>
</dbReference>
<evidence type="ECO:0000313" key="3">
    <source>
        <dbReference type="Proteomes" id="UP000516666"/>
    </source>
</evidence>
<dbReference type="InterPro" id="IPR010270">
    <property type="entry name" value="Phage_P2_GpM"/>
</dbReference>
<gene>
    <name evidence="2" type="ORF">IC776_02940</name>
</gene>
<proteinExistence type="predicted"/>